<accession>A0ABS3E7K6</accession>
<feature type="repeat" description="TPR" evidence="2">
    <location>
        <begin position="60"/>
        <end position="93"/>
    </location>
</feature>
<dbReference type="SUPFAM" id="SSF52540">
    <property type="entry name" value="P-loop containing nucleoside triphosphate hydrolases"/>
    <property type="match status" value="1"/>
</dbReference>
<dbReference type="InterPro" id="IPR011990">
    <property type="entry name" value="TPR-like_helical_dom_sf"/>
</dbReference>
<dbReference type="Gene3D" id="3.40.50.300">
    <property type="entry name" value="P-loop containing nucleotide triphosphate hydrolases"/>
    <property type="match status" value="1"/>
</dbReference>
<dbReference type="SMART" id="SM00028">
    <property type="entry name" value="TPR"/>
    <property type="match status" value="4"/>
</dbReference>
<keyword evidence="2" id="KW-0802">TPR repeat</keyword>
<keyword evidence="4" id="KW-1185">Reference proteome</keyword>
<evidence type="ECO:0000256" key="1">
    <source>
        <dbReference type="ARBA" id="ARBA00022679"/>
    </source>
</evidence>
<dbReference type="InterPro" id="IPR026634">
    <property type="entry name" value="TPST-like"/>
</dbReference>
<reference evidence="3 4" key="1">
    <citation type="submission" date="2020-12" db="EMBL/GenBank/DDBJ databases">
        <title>Oil enriched cultivation method for isolating marine PHA-producing bacteria.</title>
        <authorList>
            <person name="Zheng W."/>
            <person name="Yu S."/>
            <person name="Huang Y."/>
        </authorList>
    </citation>
    <scope>NUCLEOTIDE SEQUENCE [LARGE SCALE GENOMIC DNA]</scope>
    <source>
        <strain evidence="3 4">SN0-2</strain>
    </source>
</reference>
<dbReference type="EMBL" id="JAEKJR010000002">
    <property type="protein sequence ID" value="MBN8431301.1"/>
    <property type="molecule type" value="Genomic_DNA"/>
</dbReference>
<evidence type="ECO:0000313" key="4">
    <source>
        <dbReference type="Proteomes" id="UP000664293"/>
    </source>
</evidence>
<dbReference type="Proteomes" id="UP000664293">
    <property type="component" value="Unassembled WGS sequence"/>
</dbReference>
<dbReference type="SUPFAM" id="SSF48452">
    <property type="entry name" value="TPR-like"/>
    <property type="match status" value="2"/>
</dbReference>
<keyword evidence="1" id="KW-0808">Transferase</keyword>
<dbReference type="InterPro" id="IPR027417">
    <property type="entry name" value="P-loop_NTPase"/>
</dbReference>
<evidence type="ECO:0000256" key="2">
    <source>
        <dbReference type="PROSITE-ProRule" id="PRU00339"/>
    </source>
</evidence>
<dbReference type="PANTHER" id="PTHR12788:SF10">
    <property type="entry name" value="PROTEIN-TYROSINE SULFOTRANSFERASE"/>
    <property type="match status" value="1"/>
</dbReference>
<dbReference type="PROSITE" id="PS50005">
    <property type="entry name" value="TPR"/>
    <property type="match status" value="2"/>
</dbReference>
<comment type="caution">
    <text evidence="3">The sequence shown here is derived from an EMBL/GenBank/DDBJ whole genome shotgun (WGS) entry which is preliminary data.</text>
</comment>
<gene>
    <name evidence="3" type="ORF">JF535_10615</name>
</gene>
<dbReference type="Pfam" id="PF13469">
    <property type="entry name" value="Sulfotransfer_3"/>
    <property type="match status" value="1"/>
</dbReference>
<dbReference type="PANTHER" id="PTHR12788">
    <property type="entry name" value="PROTEIN-TYROSINE SULFOTRANSFERASE 2"/>
    <property type="match status" value="1"/>
</dbReference>
<proteinExistence type="predicted"/>
<name>A0ABS3E7K6_9GAMM</name>
<sequence length="655" mass="72007">MLLNQQRPDLARAQAREILDSVPGEVNAQLVLAICQRLRGDITGARSGLQEILARAADFASAWHELGVCEARRGDHPAAIAALERAVSLQPALAESWLALAEYYTAREQHERAAHARTQHLRYAIAGGDPVGAGGGLASAFALFEQGRIAQAEAACRGYVYQHPTDVNAIRLLAEIGAKVGALGDVENLLARCLALAPDFHFARLQYAGVLNRREKSEAALIEIEKLESIPRPIPAVQVLKAAVLAKLGRYSEAIAVYDSMLAEQPRQPVLLVSRGHAQKTVGEQAAAIESYRAAIACEPHNGEAWWSLANLKTYRFDVDELAQMRAQLAREDLDEEPRVQLLFALAKGEEDAGDYAASFVHYEQGNARKALAEGYSADETTRDTDRLIDTCTAELFAAQGMGGCEDPAPIFIVGLPRAGSTLLEQILASHSQVDGTKELPDILALVRRLSGQRKREDVSRYPAVLARLSAEERAALGAEYLARTQVQRGSAPYFIDKMPNNFAHVALIKLILPNAKIIDARRHPMACCFSGFKQLFAVGQSFTYGLDNIGRYYRDYLRLMDHWHAVLPGAVLTVQYEEVVADLEPQVRRILDFCGLPFEPACLEFHKTRRSVRTASSEQVRQPINRDGLAAWEPFSPYLGDLRSALGDALERFA</sequence>
<dbReference type="InterPro" id="IPR019734">
    <property type="entry name" value="TPR_rpt"/>
</dbReference>
<organism evidence="3 4">
    <name type="scientific">Microbulbifer salipaludis</name>
    <dbReference type="NCBI Taxonomy" id="187980"/>
    <lineage>
        <taxon>Bacteria</taxon>
        <taxon>Pseudomonadati</taxon>
        <taxon>Pseudomonadota</taxon>
        <taxon>Gammaproteobacteria</taxon>
        <taxon>Cellvibrionales</taxon>
        <taxon>Microbulbiferaceae</taxon>
        <taxon>Microbulbifer</taxon>
    </lineage>
</organism>
<protein>
    <submittedName>
        <fullName evidence="3">Sulfotransferase</fullName>
    </submittedName>
</protein>
<feature type="repeat" description="TPR" evidence="2">
    <location>
        <begin position="269"/>
        <end position="302"/>
    </location>
</feature>
<evidence type="ECO:0000313" key="3">
    <source>
        <dbReference type="EMBL" id="MBN8431301.1"/>
    </source>
</evidence>
<dbReference type="Pfam" id="PF13432">
    <property type="entry name" value="TPR_16"/>
    <property type="match status" value="2"/>
</dbReference>
<dbReference type="Gene3D" id="1.25.40.10">
    <property type="entry name" value="Tetratricopeptide repeat domain"/>
    <property type="match status" value="2"/>
</dbReference>